<proteinExistence type="predicted"/>
<dbReference type="Gene3D" id="3.30.310.20">
    <property type="entry name" value="DNA-3-methyladenine glycosylase AlkA, N-terminal domain"/>
    <property type="match status" value="1"/>
</dbReference>
<dbReference type="EC" id="3.2.2.21" evidence="1"/>
<dbReference type="InterPro" id="IPR011257">
    <property type="entry name" value="DNA_glycosylase"/>
</dbReference>
<accession>A0ABS2PME5</accession>
<keyword evidence="1" id="KW-0326">Glycosidase</keyword>
<dbReference type="SUPFAM" id="SSF48150">
    <property type="entry name" value="DNA-glycosylase"/>
    <property type="match status" value="1"/>
</dbReference>
<protein>
    <submittedName>
        <fullName evidence="1">DNA-3-methyladenine glycosylase II</fullName>
        <ecNumber evidence="1">3.2.2.21</ecNumber>
    </submittedName>
</protein>
<comment type="caution">
    <text evidence="1">The sequence shown here is derived from an EMBL/GenBank/DDBJ whole genome shotgun (WGS) entry which is preliminary data.</text>
</comment>
<organism evidence="1 2">
    <name type="scientific">Streptococcus saliviloxodontae</name>
    <dbReference type="NCBI Taxonomy" id="1349416"/>
    <lineage>
        <taxon>Bacteria</taxon>
        <taxon>Bacillati</taxon>
        <taxon>Bacillota</taxon>
        <taxon>Bacilli</taxon>
        <taxon>Lactobacillales</taxon>
        <taxon>Streptococcaceae</taxon>
        <taxon>Streptococcus</taxon>
    </lineage>
</organism>
<evidence type="ECO:0000313" key="2">
    <source>
        <dbReference type="Proteomes" id="UP000809081"/>
    </source>
</evidence>
<keyword evidence="2" id="KW-1185">Reference proteome</keyword>
<dbReference type="RefSeq" id="WP_205017155.1">
    <property type="nucleotide sequence ID" value="NZ_JAFBEI010000020.1"/>
</dbReference>
<dbReference type="EMBL" id="JAFBEI010000020">
    <property type="protein sequence ID" value="MBM7636271.1"/>
    <property type="molecule type" value="Genomic_DNA"/>
</dbReference>
<dbReference type="Proteomes" id="UP000809081">
    <property type="component" value="Unassembled WGS sequence"/>
</dbReference>
<evidence type="ECO:0000313" key="1">
    <source>
        <dbReference type="EMBL" id="MBM7636271.1"/>
    </source>
</evidence>
<dbReference type="Gene3D" id="1.10.340.30">
    <property type="entry name" value="Hypothetical protein, domain 2"/>
    <property type="match status" value="1"/>
</dbReference>
<name>A0ABS2PME5_9STRE</name>
<sequence length="298" mass="35108">MYQFEEIISPKSPFNFDIMLEVTQMFYPTQDSFRKINGSLVYGYNLDDQLVIISLKPLEEENSLLRLRFLSEKELTQEQIKLLKTAVYRRFSLDMDLDIFYNLMANDPVMEPVLSYLNGYHPVSFSSLEETVLWALISQRTPMPLARKQKHSVMELASHHLHIKDLDFIGFPSLQQLVAISHEDWMTTIGIEKKVTYIQSFIQAMCQRQTDFFSDDYDHQYRFLKDCYGIGDWTAEFAIVRSGANFSKVPWSEKANRDTFTKYYGPTASRENLEAHYGNYAGLWIHYLRIYDYLTRIH</sequence>
<reference evidence="1 2" key="1">
    <citation type="submission" date="2021-01" db="EMBL/GenBank/DDBJ databases">
        <title>Genomic Encyclopedia of Type Strains, Phase IV (KMG-IV): sequencing the most valuable type-strain genomes for metagenomic binning, comparative biology and taxonomic classification.</title>
        <authorList>
            <person name="Goeker M."/>
        </authorList>
    </citation>
    <scope>NUCLEOTIDE SEQUENCE [LARGE SCALE GENOMIC DNA]</scope>
    <source>
        <strain evidence="1 2">DSM 27513</strain>
    </source>
</reference>
<dbReference type="InterPro" id="IPR037046">
    <property type="entry name" value="AlkA_N_sf"/>
</dbReference>
<keyword evidence="1" id="KW-0378">Hydrolase</keyword>
<gene>
    <name evidence="1" type="ORF">JOC31_001091</name>
</gene>
<dbReference type="GO" id="GO:0003905">
    <property type="term" value="F:alkylbase DNA N-glycosylase activity"/>
    <property type="evidence" value="ECO:0007669"/>
    <property type="project" value="UniProtKB-EC"/>
</dbReference>